<dbReference type="EMBL" id="JTDI01000004">
    <property type="protein sequence ID" value="KHK90522.1"/>
    <property type="molecule type" value="Genomic_DNA"/>
</dbReference>
<evidence type="ECO:0000256" key="5">
    <source>
        <dbReference type="ARBA" id="ARBA00022801"/>
    </source>
</evidence>
<dbReference type="PANTHER" id="PTHR42881">
    <property type="entry name" value="PROLYL ENDOPEPTIDASE"/>
    <property type="match status" value="1"/>
</dbReference>
<dbReference type="GO" id="GO:0006508">
    <property type="term" value="P:proteolysis"/>
    <property type="evidence" value="ECO:0007669"/>
    <property type="project" value="UniProtKB-KW"/>
</dbReference>
<feature type="chain" id="PRO_5002084661" description="prolyl oligopeptidase" evidence="7">
    <location>
        <begin position="22"/>
        <end position="720"/>
    </location>
</feature>
<dbReference type="GO" id="GO:0070012">
    <property type="term" value="F:oligopeptidase activity"/>
    <property type="evidence" value="ECO:0007669"/>
    <property type="project" value="TreeGrafter"/>
</dbReference>
<dbReference type="PROSITE" id="PS00708">
    <property type="entry name" value="PRO_ENDOPEP_SER"/>
    <property type="match status" value="1"/>
</dbReference>
<evidence type="ECO:0000256" key="2">
    <source>
        <dbReference type="ARBA" id="ARBA00005228"/>
    </source>
</evidence>
<keyword evidence="7" id="KW-0732">Signal</keyword>
<dbReference type="FunFam" id="3.40.50.1820:FF:000005">
    <property type="entry name" value="Prolyl endopeptidase"/>
    <property type="match status" value="1"/>
</dbReference>
<evidence type="ECO:0000313" key="11">
    <source>
        <dbReference type="Proteomes" id="UP000031057"/>
    </source>
</evidence>
<reference evidence="10 11" key="1">
    <citation type="submission" date="2014-10" db="EMBL/GenBank/DDBJ databases">
        <title>Genome sequence of Novosphingobium malaysiense MUSC 273(T).</title>
        <authorList>
            <person name="Lee L.-H."/>
        </authorList>
    </citation>
    <scope>NUCLEOTIDE SEQUENCE [LARGE SCALE GENOMIC DNA]</scope>
    <source>
        <strain evidence="10 11">MUSC 273</strain>
    </source>
</reference>
<feature type="domain" description="Peptidase S9 prolyl oligopeptidase catalytic" evidence="8">
    <location>
        <begin position="496"/>
        <end position="709"/>
    </location>
</feature>
<comment type="catalytic activity">
    <reaction evidence="1">
        <text>Hydrolysis of Pro-|-Xaa &gt;&gt; Ala-|-Xaa in oligopeptides.</text>
        <dbReference type="EC" id="3.4.21.26"/>
    </reaction>
</comment>
<dbReference type="InterPro" id="IPR051167">
    <property type="entry name" value="Prolyl_oligopep/macrocyclase"/>
</dbReference>
<feature type="signal peptide" evidence="7">
    <location>
        <begin position="1"/>
        <end position="21"/>
    </location>
</feature>
<dbReference type="GO" id="GO:0005829">
    <property type="term" value="C:cytosol"/>
    <property type="evidence" value="ECO:0007669"/>
    <property type="project" value="TreeGrafter"/>
</dbReference>
<dbReference type="STRING" id="1348853.LK12_14335"/>
<comment type="caution">
    <text evidence="10">The sequence shown here is derived from an EMBL/GenBank/DDBJ whole genome shotgun (WGS) entry which is preliminary data.</text>
</comment>
<protein>
    <recommendedName>
        <fullName evidence="3">prolyl oligopeptidase</fullName>
        <ecNumber evidence="3">3.4.21.26</ecNumber>
    </recommendedName>
</protein>
<evidence type="ECO:0000256" key="4">
    <source>
        <dbReference type="ARBA" id="ARBA00022670"/>
    </source>
</evidence>
<keyword evidence="5" id="KW-0378">Hydrolase</keyword>
<evidence type="ECO:0000259" key="9">
    <source>
        <dbReference type="Pfam" id="PF02897"/>
    </source>
</evidence>
<dbReference type="InterPro" id="IPR001375">
    <property type="entry name" value="Peptidase_S9_cat"/>
</dbReference>
<evidence type="ECO:0000259" key="8">
    <source>
        <dbReference type="Pfam" id="PF00326"/>
    </source>
</evidence>
<keyword evidence="4" id="KW-0645">Protease</keyword>
<evidence type="ECO:0000256" key="6">
    <source>
        <dbReference type="ARBA" id="ARBA00022825"/>
    </source>
</evidence>
<dbReference type="InterPro" id="IPR023302">
    <property type="entry name" value="Pept_S9A_N"/>
</dbReference>
<proteinExistence type="inferred from homology"/>
<keyword evidence="6" id="KW-0720">Serine protease</keyword>
<dbReference type="InterPro" id="IPR029058">
    <property type="entry name" value="AB_hydrolase_fold"/>
</dbReference>
<dbReference type="Gene3D" id="2.130.10.120">
    <property type="entry name" value="Prolyl oligopeptidase, N-terminal domain"/>
    <property type="match status" value="1"/>
</dbReference>
<dbReference type="AlphaFoldDB" id="A0A0B1ZHE6"/>
<dbReference type="SUPFAM" id="SSF50993">
    <property type="entry name" value="Peptidase/esterase 'gauge' domain"/>
    <property type="match status" value="1"/>
</dbReference>
<name>A0A0B1ZHE6_9SPHN</name>
<dbReference type="Proteomes" id="UP000031057">
    <property type="component" value="Unassembled WGS sequence"/>
</dbReference>
<dbReference type="PANTHER" id="PTHR42881:SF2">
    <property type="entry name" value="PROLYL ENDOPEPTIDASE"/>
    <property type="match status" value="1"/>
</dbReference>
<dbReference type="Pfam" id="PF00326">
    <property type="entry name" value="Peptidase_S9"/>
    <property type="match status" value="1"/>
</dbReference>
<evidence type="ECO:0000256" key="1">
    <source>
        <dbReference type="ARBA" id="ARBA00001070"/>
    </source>
</evidence>
<dbReference type="GO" id="GO:0004252">
    <property type="term" value="F:serine-type endopeptidase activity"/>
    <property type="evidence" value="ECO:0007669"/>
    <property type="project" value="UniProtKB-EC"/>
</dbReference>
<evidence type="ECO:0000256" key="7">
    <source>
        <dbReference type="SAM" id="SignalP"/>
    </source>
</evidence>
<dbReference type="InterPro" id="IPR002471">
    <property type="entry name" value="Pept_S9_AS"/>
</dbReference>
<dbReference type="EC" id="3.4.21.26" evidence="3"/>
<dbReference type="SUPFAM" id="SSF53474">
    <property type="entry name" value="alpha/beta-Hydrolases"/>
    <property type="match status" value="1"/>
</dbReference>
<evidence type="ECO:0000313" key="10">
    <source>
        <dbReference type="EMBL" id="KHK90522.1"/>
    </source>
</evidence>
<dbReference type="PRINTS" id="PR00862">
    <property type="entry name" value="PROLIGOPTASE"/>
</dbReference>
<evidence type="ECO:0000256" key="3">
    <source>
        <dbReference type="ARBA" id="ARBA00011897"/>
    </source>
</evidence>
<accession>A0A0B1ZHE6</accession>
<dbReference type="InterPro" id="IPR002470">
    <property type="entry name" value="Peptidase_S9A"/>
</dbReference>
<gene>
    <name evidence="10" type="ORF">LK12_14335</name>
</gene>
<dbReference type="RefSeq" id="WP_039285482.1">
    <property type="nucleotide sequence ID" value="NZ_JTDI01000004.1"/>
</dbReference>
<dbReference type="OrthoDB" id="9801421at2"/>
<sequence length="720" mass="80087">MNRLWWLVGGLSLALAGPITAEPMPEITYPETRRDSIVEDHFGEHIADPYRWLEADVRNAPEVADWVARENAVTESYLDSLPHRARFAERIRAFMDFERFGLPTKAGKRYFYTRNTGLQPQAQLFVRKGLDGDPRLLLDPNAWAKDGATALDAWEPSEHGRYLLYSVQDGGTDWRILRVLDVKSGETLADEIRWAKFTALAWVGEEGFLYSRFPAPEEGAAFQSLNYDQAVYFHRLGTPQDADERVYATPDHPDYGHSARVTQDGRLVVITSHVGTDARYEVHVIDLAHRKRDGWKAQPLVTGFEDDWKLVEGAGQHLWFVTNRDAPRYRLVSIDLADPSPDWTEIVPERTDILERAGIVGDQLVLNYMRDAASHAEIIGLDGSPGRTLALNGIGTASGFRGKPGDAETFYAFTSFNCPASIYRMNIRTGESMPFAEPSLCYDPGAYLVEQRFYTSRDGTRVPMFIVRSKAIAEAGKPVPTLLYGYGGFDVALTPGFSATRMAWLEAGGAFALANLRGGGEYGREWHDAGRRENKQNVFDDFIAAGEFLVAQGIAKKDGLAIQGGSNGGLLVGAVVNQRPDLFAAAVAQVGVMDMLRFDRFTAGRYWVDDYGYPDREADFRILRGYSPYHNIHDGVDYPAILVTTADTDDRVVPGHSFKYTAALQAADLGDKPRLIRIETRAGHGSGKPTDKAIEEGADILAFLAQWTGLSLDWQPRSEK</sequence>
<keyword evidence="11" id="KW-1185">Reference proteome</keyword>
<comment type="similarity">
    <text evidence="2">Belongs to the peptidase S9A family.</text>
</comment>
<dbReference type="Gene3D" id="3.40.50.1820">
    <property type="entry name" value="alpha/beta hydrolase"/>
    <property type="match status" value="1"/>
</dbReference>
<organism evidence="10 11">
    <name type="scientific">Novosphingobium malaysiense</name>
    <dbReference type="NCBI Taxonomy" id="1348853"/>
    <lineage>
        <taxon>Bacteria</taxon>
        <taxon>Pseudomonadati</taxon>
        <taxon>Pseudomonadota</taxon>
        <taxon>Alphaproteobacteria</taxon>
        <taxon>Sphingomonadales</taxon>
        <taxon>Sphingomonadaceae</taxon>
        <taxon>Novosphingobium</taxon>
    </lineage>
</organism>
<dbReference type="Pfam" id="PF02897">
    <property type="entry name" value="Peptidase_S9_N"/>
    <property type="match status" value="1"/>
</dbReference>
<feature type="domain" description="Peptidase S9A N-terminal" evidence="9">
    <location>
        <begin position="30"/>
        <end position="436"/>
    </location>
</feature>